<evidence type="ECO:0000313" key="1">
    <source>
        <dbReference type="EMBL" id="QJA45038.1"/>
    </source>
</evidence>
<proteinExistence type="predicted"/>
<accession>A0A6H1ZBX0</accession>
<evidence type="ECO:0000313" key="2">
    <source>
        <dbReference type="EMBL" id="QJH94320.1"/>
    </source>
</evidence>
<reference evidence="1" key="1">
    <citation type="submission" date="2020-03" db="EMBL/GenBank/DDBJ databases">
        <title>The deep terrestrial virosphere.</title>
        <authorList>
            <person name="Holmfeldt K."/>
            <person name="Nilsson E."/>
            <person name="Simone D."/>
            <person name="Lopez-Fernandez M."/>
            <person name="Wu X."/>
            <person name="de Brujin I."/>
            <person name="Lundin D."/>
            <person name="Andersson A."/>
            <person name="Bertilsson S."/>
            <person name="Dopson M."/>
        </authorList>
    </citation>
    <scope>NUCLEOTIDE SEQUENCE</scope>
    <source>
        <strain evidence="1">TM448A00171</strain>
        <strain evidence="2">TM448B00200</strain>
    </source>
</reference>
<sequence length="56" mass="6927">MKITKVTKTYFETEGERVYFFEPLDEEMTLTELQEMMDENEKFLLNEIQKMRKEKI</sequence>
<gene>
    <name evidence="1" type="ORF">TM448A00171_0057</name>
    <name evidence="2" type="ORF">TM448B00200_0027</name>
</gene>
<dbReference type="AlphaFoldDB" id="A0A6H1ZBX0"/>
<organism evidence="1">
    <name type="scientific">viral metagenome</name>
    <dbReference type="NCBI Taxonomy" id="1070528"/>
    <lineage>
        <taxon>unclassified sequences</taxon>
        <taxon>metagenomes</taxon>
        <taxon>organismal metagenomes</taxon>
    </lineage>
</organism>
<dbReference type="EMBL" id="MT144599">
    <property type="protein sequence ID" value="QJH94320.1"/>
    <property type="molecule type" value="Genomic_DNA"/>
</dbReference>
<name>A0A6H1ZBX0_9ZZZZ</name>
<dbReference type="EMBL" id="MT143984">
    <property type="protein sequence ID" value="QJA45038.1"/>
    <property type="molecule type" value="Genomic_DNA"/>
</dbReference>
<protein>
    <submittedName>
        <fullName evidence="1">Uncharacterized protein</fullName>
    </submittedName>
</protein>